<accession>A0A1Y2AEC5</accession>
<dbReference type="PROSITE" id="PS51186">
    <property type="entry name" value="GNAT"/>
    <property type="match status" value="1"/>
</dbReference>
<keyword evidence="3" id="KW-1185">Reference proteome</keyword>
<name>A0A1Y2AEC5_9FUNG</name>
<dbReference type="AlphaFoldDB" id="A0A1Y2AEC5"/>
<dbReference type="EMBL" id="MCOG01000277">
    <property type="protein sequence ID" value="ORY20901.1"/>
    <property type="molecule type" value="Genomic_DNA"/>
</dbReference>
<dbReference type="InterPro" id="IPR000182">
    <property type="entry name" value="GNAT_dom"/>
</dbReference>
<evidence type="ECO:0000259" key="1">
    <source>
        <dbReference type="PROSITE" id="PS51186"/>
    </source>
</evidence>
<reference evidence="2 3" key="1">
    <citation type="submission" date="2016-08" db="EMBL/GenBank/DDBJ databases">
        <title>A Parts List for Fungal Cellulosomes Revealed by Comparative Genomics.</title>
        <authorList>
            <consortium name="DOE Joint Genome Institute"/>
            <person name="Haitjema C.H."/>
            <person name="Gilmore S.P."/>
            <person name="Henske J.K."/>
            <person name="Solomon K.V."/>
            <person name="De Groot R."/>
            <person name="Kuo A."/>
            <person name="Mondo S.J."/>
            <person name="Salamov A.A."/>
            <person name="Labutti K."/>
            <person name="Zhao Z."/>
            <person name="Chiniquy J."/>
            <person name="Barry K."/>
            <person name="Brewer H.M."/>
            <person name="Purvine S.O."/>
            <person name="Wright A.T."/>
            <person name="Boxma B."/>
            <person name="Van Alen T."/>
            <person name="Hackstein J.H."/>
            <person name="Baker S.E."/>
            <person name="Grigoriev I.V."/>
            <person name="O'Malley M.A."/>
        </authorList>
    </citation>
    <scope>NUCLEOTIDE SEQUENCE [LARGE SCALE GENOMIC DNA]</scope>
    <source>
        <strain evidence="2 3">G1</strain>
    </source>
</reference>
<dbReference type="Pfam" id="PF13508">
    <property type="entry name" value="Acetyltransf_7"/>
    <property type="match status" value="1"/>
</dbReference>
<dbReference type="InterPro" id="IPR016181">
    <property type="entry name" value="Acyl_CoA_acyltransferase"/>
</dbReference>
<protein>
    <recommendedName>
        <fullName evidence="1">N-acetyltransferase domain-containing protein</fullName>
    </recommendedName>
</protein>
<evidence type="ECO:0000313" key="3">
    <source>
        <dbReference type="Proteomes" id="UP000193920"/>
    </source>
</evidence>
<dbReference type="Gene3D" id="3.40.630.30">
    <property type="match status" value="1"/>
</dbReference>
<dbReference type="SUPFAM" id="SSF55729">
    <property type="entry name" value="Acyl-CoA N-acyltransferases (Nat)"/>
    <property type="match status" value="1"/>
</dbReference>
<dbReference type="GO" id="GO:0016747">
    <property type="term" value="F:acyltransferase activity, transferring groups other than amino-acyl groups"/>
    <property type="evidence" value="ECO:0007669"/>
    <property type="project" value="InterPro"/>
</dbReference>
<gene>
    <name evidence="2" type="ORF">LY90DRAFT_707682</name>
</gene>
<dbReference type="Proteomes" id="UP000193920">
    <property type="component" value="Unassembled WGS sequence"/>
</dbReference>
<feature type="domain" description="N-acetyltransferase" evidence="1">
    <location>
        <begin position="187"/>
        <end position="259"/>
    </location>
</feature>
<evidence type="ECO:0000313" key="2">
    <source>
        <dbReference type="EMBL" id="ORY20901.1"/>
    </source>
</evidence>
<organism evidence="2 3">
    <name type="scientific">Neocallimastix californiae</name>
    <dbReference type="NCBI Taxonomy" id="1754190"/>
    <lineage>
        <taxon>Eukaryota</taxon>
        <taxon>Fungi</taxon>
        <taxon>Fungi incertae sedis</taxon>
        <taxon>Chytridiomycota</taxon>
        <taxon>Chytridiomycota incertae sedis</taxon>
        <taxon>Neocallimastigomycetes</taxon>
        <taxon>Neocallimastigales</taxon>
        <taxon>Neocallimastigaceae</taxon>
        <taxon>Neocallimastix</taxon>
    </lineage>
</organism>
<sequence>MTRNNIENESTKNHISKEGNYLLPIINNKKCTICLLHDTPLPPSQALFKAFHLVNKEWPLTNSGALLQRLKLIGSSQNLLELIYSNINSELNIENQNPDISLTFNQTINNNSKNSTFQFVFKEIPSNQIPFSLPFSVIAYIDEGNNGINNNNRNNNIQNIRIIGHSRWTLAKPVFSTKKLNIRQVIMDSLVVDEEFRKYGIGKSILLYGEEILKKMNAQQIFLQTKHAKNFYLKYGYIESKNIPMIKIEKKIYENISLDVQEVDNIIQTELSYNNTLKPRPFNFSNAIWMEKKIQ</sequence>
<proteinExistence type="predicted"/>
<comment type="caution">
    <text evidence="2">The sequence shown here is derived from an EMBL/GenBank/DDBJ whole genome shotgun (WGS) entry which is preliminary data.</text>
</comment>
<dbReference type="CDD" id="cd04301">
    <property type="entry name" value="NAT_SF"/>
    <property type="match status" value="1"/>
</dbReference>
<dbReference type="OrthoDB" id="329272at2759"/>